<feature type="signal peptide" evidence="2">
    <location>
        <begin position="1"/>
        <end position="20"/>
    </location>
</feature>
<dbReference type="Pfam" id="PF00561">
    <property type="entry name" value="Abhydrolase_1"/>
    <property type="match status" value="1"/>
</dbReference>
<evidence type="ECO:0000259" key="3">
    <source>
        <dbReference type="Pfam" id="PF00561"/>
    </source>
</evidence>
<accession>A0A0W0Z231</accession>
<name>A0A0W0Z231_LEGSP</name>
<proteinExistence type="predicted"/>
<dbReference type="SUPFAM" id="SSF53474">
    <property type="entry name" value="alpha/beta-Hydrolases"/>
    <property type="match status" value="1"/>
</dbReference>
<organism evidence="4 5">
    <name type="scientific">Legionella spiritensis</name>
    <dbReference type="NCBI Taxonomy" id="452"/>
    <lineage>
        <taxon>Bacteria</taxon>
        <taxon>Pseudomonadati</taxon>
        <taxon>Pseudomonadota</taxon>
        <taxon>Gammaproteobacteria</taxon>
        <taxon>Legionellales</taxon>
        <taxon>Legionellaceae</taxon>
        <taxon>Legionella</taxon>
    </lineage>
</organism>
<dbReference type="PANTHER" id="PTHR43798:SF31">
    <property type="entry name" value="AB HYDROLASE SUPERFAMILY PROTEIN YCLE"/>
    <property type="match status" value="1"/>
</dbReference>
<dbReference type="InterPro" id="IPR029058">
    <property type="entry name" value="AB_hydrolase_fold"/>
</dbReference>
<dbReference type="STRING" id="452.Lspi_1702"/>
<keyword evidence="1" id="KW-0378">Hydrolase</keyword>
<protein>
    <submittedName>
        <fullName evidence="4">Chloroperoxidase</fullName>
        <ecNumber evidence="4">1.11.1.10</ecNumber>
    </submittedName>
</protein>
<dbReference type="Proteomes" id="UP000054877">
    <property type="component" value="Unassembled WGS sequence"/>
</dbReference>
<keyword evidence="4" id="KW-0575">Peroxidase</keyword>
<evidence type="ECO:0000313" key="4">
    <source>
        <dbReference type="EMBL" id="KTD63154.1"/>
    </source>
</evidence>
<dbReference type="GO" id="GO:0016787">
    <property type="term" value="F:hydrolase activity"/>
    <property type="evidence" value="ECO:0007669"/>
    <property type="project" value="UniProtKB-KW"/>
</dbReference>
<dbReference type="PANTHER" id="PTHR43798">
    <property type="entry name" value="MONOACYLGLYCEROL LIPASE"/>
    <property type="match status" value="1"/>
</dbReference>
<evidence type="ECO:0000256" key="1">
    <source>
        <dbReference type="ARBA" id="ARBA00022801"/>
    </source>
</evidence>
<keyword evidence="2" id="KW-0732">Signal</keyword>
<dbReference type="PRINTS" id="PR00111">
    <property type="entry name" value="ABHYDROLASE"/>
</dbReference>
<dbReference type="GO" id="GO:0016691">
    <property type="term" value="F:chloride peroxidase activity"/>
    <property type="evidence" value="ECO:0007669"/>
    <property type="project" value="UniProtKB-EC"/>
</dbReference>
<reference evidence="4 5" key="1">
    <citation type="submission" date="2015-11" db="EMBL/GenBank/DDBJ databases">
        <title>Genomic analysis of 38 Legionella species identifies large and diverse effector repertoires.</title>
        <authorList>
            <person name="Burstein D."/>
            <person name="Amaro F."/>
            <person name="Zusman T."/>
            <person name="Lifshitz Z."/>
            <person name="Cohen O."/>
            <person name="Gilbert J.A."/>
            <person name="Pupko T."/>
            <person name="Shuman H.A."/>
            <person name="Segal G."/>
        </authorList>
    </citation>
    <scope>NUCLEOTIDE SEQUENCE [LARGE SCALE GENOMIC DNA]</scope>
    <source>
        <strain evidence="4 5">Mt.St.Helens-9</strain>
    </source>
</reference>
<dbReference type="Gene3D" id="3.40.50.1820">
    <property type="entry name" value="alpha/beta hydrolase"/>
    <property type="match status" value="1"/>
</dbReference>
<dbReference type="EMBL" id="LNYX01000021">
    <property type="protein sequence ID" value="KTD63154.1"/>
    <property type="molecule type" value="Genomic_DNA"/>
</dbReference>
<dbReference type="EC" id="1.11.1.10" evidence="4"/>
<keyword evidence="4" id="KW-0560">Oxidoreductase</keyword>
<sequence>MRAISILLVFIFLFTSTTHAAEKDMFIDYNGYKVAYHDAGRGQQTLLFIHGLPLSSQSWQCQVEFFKHKYRVVTVDLPGYGQSSPLKNDKMNNLSEFYADSIHAVLKELKINKVVYIGFATGGHVGMMFAKKHANLTDKLILINTSPQFATSRDWPYGFDKKAVDYFNQAFDTQSLPEIAQTLLKPAMQENCQAQLTAIKKLFTKMTVDCGVVTLKAFFNNIAYENYRPLLSKIKAKTLIIQSSLDKEVVPAVALYMRQHIKDAQLVEINGADHFVFATRKELFNQLVENFVNPKCQICKYNI</sequence>
<dbReference type="GO" id="GO:0016020">
    <property type="term" value="C:membrane"/>
    <property type="evidence" value="ECO:0007669"/>
    <property type="project" value="TreeGrafter"/>
</dbReference>
<feature type="domain" description="AB hydrolase-1" evidence="3">
    <location>
        <begin position="45"/>
        <end position="279"/>
    </location>
</feature>
<dbReference type="InterPro" id="IPR000073">
    <property type="entry name" value="AB_hydrolase_1"/>
</dbReference>
<comment type="caution">
    <text evidence="4">The sequence shown here is derived from an EMBL/GenBank/DDBJ whole genome shotgun (WGS) entry which is preliminary data.</text>
</comment>
<gene>
    <name evidence="4" type="primary">cpo</name>
    <name evidence="4" type="ORF">Lspi_1702</name>
</gene>
<keyword evidence="5" id="KW-1185">Reference proteome</keyword>
<dbReference type="InterPro" id="IPR050266">
    <property type="entry name" value="AB_hydrolase_sf"/>
</dbReference>
<evidence type="ECO:0000256" key="2">
    <source>
        <dbReference type="SAM" id="SignalP"/>
    </source>
</evidence>
<dbReference type="AlphaFoldDB" id="A0A0W0Z231"/>
<evidence type="ECO:0000313" key="5">
    <source>
        <dbReference type="Proteomes" id="UP000054877"/>
    </source>
</evidence>
<dbReference type="PATRIC" id="fig|452.5.peg.1874"/>
<feature type="chain" id="PRO_5006918171" evidence="2">
    <location>
        <begin position="21"/>
        <end position="303"/>
    </location>
</feature>